<evidence type="ECO:0000259" key="7">
    <source>
        <dbReference type="PROSITE" id="PS50968"/>
    </source>
</evidence>
<protein>
    <recommendedName>
        <fullName evidence="6">Dihydrolipoamide acetyltransferase component of pyruvate dehydrogenase complex</fullName>
        <ecNumber evidence="6">2.3.1.-</ecNumber>
    </recommendedName>
</protein>
<dbReference type="PANTHER" id="PTHR43178">
    <property type="entry name" value="DIHYDROLIPOAMIDE ACETYLTRANSFERASE COMPONENT OF PYRUVATE DEHYDROGENASE COMPLEX"/>
    <property type="match status" value="1"/>
</dbReference>
<dbReference type="InterPro" id="IPR001078">
    <property type="entry name" value="2-oxoacid_DH_actylTfrase"/>
</dbReference>
<gene>
    <name evidence="9" type="ORF">B4110_2168</name>
</gene>
<reference evidence="9 10" key="1">
    <citation type="submission" date="2016-01" db="EMBL/GenBank/DDBJ databases">
        <title>Draft Genome Sequences of Seven Thermophilic Sporeformers Isolated from Foods.</title>
        <authorList>
            <person name="Berendsen E.M."/>
            <person name="Wells-Bennik M.H."/>
            <person name="Krawcyk A.O."/>
            <person name="De Jong A."/>
            <person name="Holsappel S."/>
            <person name="Eijlander R.T."/>
            <person name="Kuipers O.P."/>
        </authorList>
    </citation>
    <scope>NUCLEOTIDE SEQUENCE [LARGE SCALE GENOMIC DNA]</scope>
    <source>
        <strain evidence="9 10">B4110</strain>
    </source>
</reference>
<feature type="domain" description="Peripheral subunit-binding (PSBD)" evidence="8">
    <location>
        <begin position="118"/>
        <end position="155"/>
    </location>
</feature>
<dbReference type="InterPro" id="IPR023213">
    <property type="entry name" value="CAT-like_dom_sf"/>
</dbReference>
<dbReference type="Proteomes" id="UP000075324">
    <property type="component" value="Unassembled WGS sequence"/>
</dbReference>
<dbReference type="SUPFAM" id="SSF47005">
    <property type="entry name" value="Peripheral subunit-binding domain of 2-oxo acid dehydrogenase complex"/>
    <property type="match status" value="1"/>
</dbReference>
<sequence>MEVKLHDIGEGMTEATVLNYLVKKGDHVKADQPLVEVQTDKMVAEIPAPAAGIIQDILVPEGETISVGTTILTLETKSSPLAETPSSQPNVATESTRPFAIKEEETVSVKRTIKRRVLASPYTRKIARKHGVDLEQVVGTGPGGRITDDDVYRFIETNNTKQTNHSSIAGSDVEAQSFEKVGDNSQSSSIIPFHGRRKQIAKKMAQSLYTIPHCTHFEEVDVTELIRFREELKQQNFHISATAFFIKALSLALKQFPIFNAKLDEEREVIHLQQEHHIGIAVDTKEGLIVPVVKHVECKSLREIHEEAKHLTKKAQENKLTLQEMTGSTFTISNVGPLGGSIGATPIINYPEVALMAFHKTKKRPVVMENDEIAVRSIMNISMSFDHRVADGATAVAFTNYFVRLIENPKLMLMELV</sequence>
<comment type="caution">
    <text evidence="9">The sequence shown here is derived from an EMBL/GenBank/DDBJ whole genome shotgun (WGS) entry which is preliminary data.</text>
</comment>
<evidence type="ECO:0000256" key="1">
    <source>
        <dbReference type="ARBA" id="ARBA00001938"/>
    </source>
</evidence>
<dbReference type="PROSITE" id="PS51826">
    <property type="entry name" value="PSBD"/>
    <property type="match status" value="1"/>
</dbReference>
<dbReference type="PANTHER" id="PTHR43178:SF5">
    <property type="entry name" value="LIPOAMIDE ACYLTRANSFERASE COMPONENT OF BRANCHED-CHAIN ALPHA-KETO ACID DEHYDROGENASE COMPLEX, MITOCHONDRIAL"/>
    <property type="match status" value="1"/>
</dbReference>
<evidence type="ECO:0000256" key="2">
    <source>
        <dbReference type="ARBA" id="ARBA00007317"/>
    </source>
</evidence>
<dbReference type="GO" id="GO:0031405">
    <property type="term" value="F:lipoic acid binding"/>
    <property type="evidence" value="ECO:0007669"/>
    <property type="project" value="TreeGrafter"/>
</dbReference>
<dbReference type="GO" id="GO:0005737">
    <property type="term" value="C:cytoplasm"/>
    <property type="evidence" value="ECO:0007669"/>
    <property type="project" value="TreeGrafter"/>
</dbReference>
<dbReference type="Gene3D" id="3.30.559.10">
    <property type="entry name" value="Chloramphenicol acetyltransferase-like domain"/>
    <property type="match status" value="1"/>
</dbReference>
<dbReference type="SUPFAM" id="SSF51230">
    <property type="entry name" value="Single hybrid motif"/>
    <property type="match status" value="1"/>
</dbReference>
<dbReference type="GO" id="GO:0016407">
    <property type="term" value="F:acetyltransferase activity"/>
    <property type="evidence" value="ECO:0007669"/>
    <property type="project" value="TreeGrafter"/>
</dbReference>
<dbReference type="Gene3D" id="4.10.320.10">
    <property type="entry name" value="E3-binding domain"/>
    <property type="match status" value="1"/>
</dbReference>
<comment type="similarity">
    <text evidence="2 6">Belongs to the 2-oxoacid dehydrogenase family.</text>
</comment>
<keyword evidence="4 6" id="KW-0450">Lipoyl</keyword>
<dbReference type="InterPro" id="IPR004167">
    <property type="entry name" value="PSBD"/>
</dbReference>
<evidence type="ECO:0000256" key="3">
    <source>
        <dbReference type="ARBA" id="ARBA00022679"/>
    </source>
</evidence>
<evidence type="ECO:0000256" key="5">
    <source>
        <dbReference type="ARBA" id="ARBA00023315"/>
    </source>
</evidence>
<dbReference type="PROSITE" id="PS50968">
    <property type="entry name" value="BIOTINYL_LIPOYL"/>
    <property type="match status" value="1"/>
</dbReference>
<evidence type="ECO:0000256" key="4">
    <source>
        <dbReference type="ARBA" id="ARBA00022823"/>
    </source>
</evidence>
<evidence type="ECO:0000313" key="10">
    <source>
        <dbReference type="Proteomes" id="UP000075324"/>
    </source>
</evidence>
<dbReference type="InterPro" id="IPR000089">
    <property type="entry name" value="Biotin_lipoyl"/>
</dbReference>
<dbReference type="CDD" id="cd06849">
    <property type="entry name" value="lipoyl_domain"/>
    <property type="match status" value="1"/>
</dbReference>
<dbReference type="FunFam" id="3.30.559.10:FF:000007">
    <property type="entry name" value="Dihydrolipoamide acetyltransferase component of pyruvate dehydrogenase complex"/>
    <property type="match status" value="1"/>
</dbReference>
<evidence type="ECO:0000259" key="8">
    <source>
        <dbReference type="PROSITE" id="PS51826"/>
    </source>
</evidence>
<comment type="cofactor">
    <cofactor evidence="1 6">
        <name>(R)-lipoate</name>
        <dbReference type="ChEBI" id="CHEBI:83088"/>
    </cofactor>
</comment>
<dbReference type="SUPFAM" id="SSF52777">
    <property type="entry name" value="CoA-dependent acyltransferases"/>
    <property type="match status" value="1"/>
</dbReference>
<accession>A0A150N186</accession>
<dbReference type="Pfam" id="PF02817">
    <property type="entry name" value="E3_binding"/>
    <property type="match status" value="1"/>
</dbReference>
<dbReference type="RefSeq" id="WP_062677987.1">
    <property type="nucleotide sequence ID" value="NZ_LQYW01000051.1"/>
</dbReference>
<feature type="domain" description="Lipoyl-binding" evidence="7">
    <location>
        <begin position="1"/>
        <end position="75"/>
    </location>
</feature>
<keyword evidence="3 6" id="KW-0808">Transferase</keyword>
<dbReference type="Pfam" id="PF00198">
    <property type="entry name" value="2-oxoacid_dh"/>
    <property type="match status" value="1"/>
</dbReference>
<name>A0A150N186_9BACL</name>
<dbReference type="EC" id="2.3.1.-" evidence="6"/>
<dbReference type="PATRIC" id="fig|153151.4.peg.3155"/>
<proteinExistence type="inferred from homology"/>
<dbReference type="EMBL" id="LQYW01000051">
    <property type="protein sequence ID" value="KYD30477.1"/>
    <property type="molecule type" value="Genomic_DNA"/>
</dbReference>
<dbReference type="InterPro" id="IPR050743">
    <property type="entry name" value="2-oxoacid_DH_E2_comp"/>
</dbReference>
<keyword evidence="5 6" id="KW-0012">Acyltransferase</keyword>
<evidence type="ECO:0000313" key="9">
    <source>
        <dbReference type="EMBL" id="KYD30477.1"/>
    </source>
</evidence>
<dbReference type="Gene3D" id="2.40.50.100">
    <property type="match status" value="1"/>
</dbReference>
<dbReference type="InterPro" id="IPR036625">
    <property type="entry name" value="E3-bd_dom_sf"/>
</dbReference>
<dbReference type="InterPro" id="IPR011053">
    <property type="entry name" value="Single_hybrid_motif"/>
</dbReference>
<evidence type="ECO:0000256" key="6">
    <source>
        <dbReference type="RuleBase" id="RU003423"/>
    </source>
</evidence>
<organism evidence="9 10">
    <name type="scientific">Parageobacillus toebii</name>
    <dbReference type="NCBI Taxonomy" id="153151"/>
    <lineage>
        <taxon>Bacteria</taxon>
        <taxon>Bacillati</taxon>
        <taxon>Bacillota</taxon>
        <taxon>Bacilli</taxon>
        <taxon>Bacillales</taxon>
        <taxon>Anoxybacillaceae</taxon>
        <taxon>Parageobacillus</taxon>
    </lineage>
</organism>
<dbReference type="AlphaFoldDB" id="A0A150N186"/>
<dbReference type="Pfam" id="PF00364">
    <property type="entry name" value="Biotin_lipoyl"/>
    <property type="match status" value="1"/>
</dbReference>